<feature type="transmembrane region" description="Helical" evidence="1">
    <location>
        <begin position="196"/>
        <end position="218"/>
    </location>
</feature>
<proteinExistence type="predicted"/>
<dbReference type="Proteomes" id="UP000061432">
    <property type="component" value="Chromosome"/>
</dbReference>
<feature type="transmembrane region" description="Helical" evidence="1">
    <location>
        <begin position="81"/>
        <end position="100"/>
    </location>
</feature>
<feature type="transmembrane region" description="Helical" evidence="1">
    <location>
        <begin position="105"/>
        <end position="127"/>
    </location>
</feature>
<accession>A0A0C6FT56</accession>
<sequence length="233" mass="24288">MNWGPGMAAGWWEPVRDYCERTGPELLAEPLNAVSNAAFVVAAVLLLRRGRAPDPVADGFAVLVGVIGIGSALFHTLAVQWAMLADVIPIALFIHAYFFLALGRFLGVSVPAALAGTLAFALAAALFEPASSWLAGRPLGPLGNGSIAYTPAILALFGVGIASLRFGRREGAALIGIGGLFMVSLTARTLDAALCPVVPFGTHWLWHLLNAGVLYALVRAARRAREPAPGPAA</sequence>
<organism evidence="2 3">
    <name type="scientific">Methylobacterium aquaticum</name>
    <dbReference type="NCBI Taxonomy" id="270351"/>
    <lineage>
        <taxon>Bacteria</taxon>
        <taxon>Pseudomonadati</taxon>
        <taxon>Pseudomonadota</taxon>
        <taxon>Alphaproteobacteria</taxon>
        <taxon>Hyphomicrobiales</taxon>
        <taxon>Methylobacteriaceae</taxon>
        <taxon>Methylobacterium</taxon>
    </lineage>
</organism>
<dbReference type="PATRIC" id="fig|270351.10.peg.2837"/>
<feature type="transmembrane region" description="Helical" evidence="1">
    <location>
        <begin position="59"/>
        <end position="75"/>
    </location>
</feature>
<dbReference type="STRING" id="270351.Maq22A_c14720"/>
<keyword evidence="1" id="KW-1133">Transmembrane helix</keyword>
<gene>
    <name evidence="2" type="ORF">Maq22A_c14720</name>
</gene>
<evidence type="ECO:0008006" key="4">
    <source>
        <dbReference type="Google" id="ProtNLM"/>
    </source>
</evidence>
<feature type="transmembrane region" description="Helical" evidence="1">
    <location>
        <begin position="147"/>
        <end position="164"/>
    </location>
</feature>
<protein>
    <recommendedName>
        <fullName evidence="4">Ceramidase</fullName>
    </recommendedName>
</protein>
<keyword evidence="1" id="KW-0812">Transmembrane</keyword>
<evidence type="ECO:0000256" key="1">
    <source>
        <dbReference type="SAM" id="Phobius"/>
    </source>
</evidence>
<reference evidence="3" key="2">
    <citation type="submission" date="2015-01" db="EMBL/GenBank/DDBJ databases">
        <title>Complete genome sequence of Methylobacterium aquaticum strain 22A.</title>
        <authorList>
            <person name="Tani A."/>
            <person name="Ogura Y."/>
            <person name="Hayashi T."/>
        </authorList>
    </citation>
    <scope>NUCLEOTIDE SEQUENCE [LARGE SCALE GENOMIC DNA]</scope>
    <source>
        <strain evidence="3">MA-22A</strain>
    </source>
</reference>
<feature type="transmembrane region" description="Helical" evidence="1">
    <location>
        <begin position="171"/>
        <end position="190"/>
    </location>
</feature>
<dbReference type="AlphaFoldDB" id="A0A0C6FT56"/>
<feature type="transmembrane region" description="Helical" evidence="1">
    <location>
        <begin position="30"/>
        <end position="47"/>
    </location>
</feature>
<evidence type="ECO:0000313" key="2">
    <source>
        <dbReference type="EMBL" id="BAQ46120.1"/>
    </source>
</evidence>
<dbReference type="EMBL" id="AP014704">
    <property type="protein sequence ID" value="BAQ46120.1"/>
    <property type="molecule type" value="Genomic_DNA"/>
</dbReference>
<evidence type="ECO:0000313" key="3">
    <source>
        <dbReference type="Proteomes" id="UP000061432"/>
    </source>
</evidence>
<reference evidence="2 3" key="1">
    <citation type="journal article" date="2015" name="Genome Announc.">
        <title>Complete Genome Sequence of Methylobacterium aquaticum Strain 22A, Isolated from Racomitrium japonicum Moss.</title>
        <authorList>
            <person name="Tani A."/>
            <person name="Ogura Y."/>
            <person name="Hayashi T."/>
            <person name="Kimbara K."/>
        </authorList>
    </citation>
    <scope>NUCLEOTIDE SEQUENCE [LARGE SCALE GENOMIC DNA]</scope>
    <source>
        <strain evidence="2 3">MA-22A</strain>
    </source>
</reference>
<dbReference type="KEGG" id="maqu:Maq22A_c14720"/>
<keyword evidence="1" id="KW-0472">Membrane</keyword>
<name>A0A0C6FT56_9HYPH</name>